<reference evidence="12 13" key="1">
    <citation type="submission" date="2020-02" db="EMBL/GenBank/DDBJ databases">
        <authorList>
            <person name="Ferguson B K."/>
        </authorList>
    </citation>
    <scope>NUCLEOTIDE SEQUENCE [LARGE SCALE GENOMIC DNA]</scope>
</reference>
<evidence type="ECO:0000313" key="13">
    <source>
        <dbReference type="Proteomes" id="UP000479190"/>
    </source>
</evidence>
<evidence type="ECO:0000259" key="10">
    <source>
        <dbReference type="Pfam" id="PF01243"/>
    </source>
</evidence>
<dbReference type="InterPro" id="IPR011576">
    <property type="entry name" value="Pyridox_Oxase_N"/>
</dbReference>
<dbReference type="EMBL" id="CADCXV010000678">
    <property type="protein sequence ID" value="CAB0032386.1"/>
    <property type="molecule type" value="Genomic_DNA"/>
</dbReference>
<dbReference type="Gene3D" id="2.30.110.10">
    <property type="entry name" value="Electron Transport, Fmn-binding Protein, Chain A"/>
    <property type="match status" value="1"/>
</dbReference>
<dbReference type="InterPro" id="IPR012349">
    <property type="entry name" value="Split_barrel_FMN-bd"/>
</dbReference>
<comment type="similarity">
    <text evidence="5">Belongs to the pyridoxamine 5'-phosphate oxidase family.</text>
</comment>
<dbReference type="GO" id="GO:0010181">
    <property type="term" value="F:FMN binding"/>
    <property type="evidence" value="ECO:0007669"/>
    <property type="project" value="InterPro"/>
</dbReference>
<feature type="domain" description="Pyridoxine 5'-phosphate oxidase dimerisation C-terminal" evidence="11">
    <location>
        <begin position="234"/>
        <end position="273"/>
    </location>
</feature>
<keyword evidence="13" id="KW-1185">Reference proteome</keyword>
<evidence type="ECO:0000256" key="3">
    <source>
        <dbReference type="ARBA" id="ARBA00004738"/>
    </source>
</evidence>
<comment type="pathway">
    <text evidence="3">Cofactor metabolism; pyridoxal 5'-phosphate salvage; pyridoxal 5'-phosphate from pyridoxamine 5'-phosphate: step 1/1.</text>
</comment>
<keyword evidence="7" id="KW-0285">Flavoprotein</keyword>
<dbReference type="UniPathway" id="UPA01068">
    <property type="reaction ID" value="UER00304"/>
</dbReference>
<sequence length="274" mass="31679">MSSLTDNRSSSVRGYSEVAGNQPLIANNINKNSNNLDEISDLCYVDVKSDNPYDLFKEWHKEACVYSTGLPHALCLSTVSKDMKVSSRHVVLRRIEEDGFCIYTDNRSRKTKELTEVPEAAMCFLWAYINDKGQKVARQVRIEGEVVVMDKDAYADLYDKDKLFCKIRAYICHQDKEVDWNELKAKHDQLLEDVRQNKVNLPMPDHLYVSNATTTTSLYHTNESHLFFSLCSIGYKMLPKAIEFYYARDTLIGDRILFEKSEDSNQWSWKRIAA</sequence>
<protein>
    <recommendedName>
        <fullName evidence="6">pyridoxal 5'-phosphate synthase</fullName>
        <ecNumber evidence="6">1.4.3.5</ecNumber>
    </recommendedName>
</protein>
<evidence type="ECO:0000256" key="1">
    <source>
        <dbReference type="ARBA" id="ARBA00001917"/>
    </source>
</evidence>
<comment type="cofactor">
    <cofactor evidence="1">
        <name>FMN</name>
        <dbReference type="ChEBI" id="CHEBI:58210"/>
    </cofactor>
</comment>
<evidence type="ECO:0000256" key="2">
    <source>
        <dbReference type="ARBA" id="ARBA00003691"/>
    </source>
</evidence>
<gene>
    <name evidence="12" type="ORF">TBRA_LOCUS4324</name>
</gene>
<evidence type="ECO:0000256" key="5">
    <source>
        <dbReference type="ARBA" id="ARBA00007301"/>
    </source>
</evidence>
<dbReference type="AlphaFoldDB" id="A0A6H5I7F5"/>
<dbReference type="OrthoDB" id="303614at2759"/>
<dbReference type="SUPFAM" id="SSF50475">
    <property type="entry name" value="FMN-binding split barrel"/>
    <property type="match status" value="1"/>
</dbReference>
<dbReference type="Pfam" id="PF01243">
    <property type="entry name" value="PNPOx_N"/>
    <property type="match status" value="1"/>
</dbReference>
<dbReference type="GO" id="GO:0008615">
    <property type="term" value="P:pyridoxine biosynthetic process"/>
    <property type="evidence" value="ECO:0007669"/>
    <property type="project" value="InterPro"/>
</dbReference>
<keyword evidence="8" id="KW-0288">FMN</keyword>
<dbReference type="InterPro" id="IPR000659">
    <property type="entry name" value="Pyridox_Oxase"/>
</dbReference>
<dbReference type="Pfam" id="PF10590">
    <property type="entry name" value="PNP_phzG_C"/>
    <property type="match status" value="1"/>
</dbReference>
<evidence type="ECO:0000256" key="7">
    <source>
        <dbReference type="ARBA" id="ARBA00022630"/>
    </source>
</evidence>
<evidence type="ECO:0000256" key="8">
    <source>
        <dbReference type="ARBA" id="ARBA00022643"/>
    </source>
</evidence>
<feature type="domain" description="Pyridoxamine 5'-phosphate oxidase N-terminal" evidence="10">
    <location>
        <begin position="71"/>
        <end position="157"/>
    </location>
</feature>
<evidence type="ECO:0000313" key="12">
    <source>
        <dbReference type="EMBL" id="CAB0032386.1"/>
    </source>
</evidence>
<evidence type="ECO:0000256" key="4">
    <source>
        <dbReference type="ARBA" id="ARBA00005037"/>
    </source>
</evidence>
<accession>A0A6H5I7F5</accession>
<dbReference type="InterPro" id="IPR019576">
    <property type="entry name" value="Pyridoxamine_oxidase_dimer_C"/>
</dbReference>
<keyword evidence="9" id="KW-0560">Oxidoreductase</keyword>
<dbReference type="Proteomes" id="UP000479190">
    <property type="component" value="Unassembled WGS sequence"/>
</dbReference>
<organism evidence="12 13">
    <name type="scientific">Trichogramma brassicae</name>
    <dbReference type="NCBI Taxonomy" id="86971"/>
    <lineage>
        <taxon>Eukaryota</taxon>
        <taxon>Metazoa</taxon>
        <taxon>Ecdysozoa</taxon>
        <taxon>Arthropoda</taxon>
        <taxon>Hexapoda</taxon>
        <taxon>Insecta</taxon>
        <taxon>Pterygota</taxon>
        <taxon>Neoptera</taxon>
        <taxon>Endopterygota</taxon>
        <taxon>Hymenoptera</taxon>
        <taxon>Apocrita</taxon>
        <taxon>Proctotrupomorpha</taxon>
        <taxon>Chalcidoidea</taxon>
        <taxon>Trichogrammatidae</taxon>
        <taxon>Trichogramma</taxon>
    </lineage>
</organism>
<evidence type="ECO:0000256" key="9">
    <source>
        <dbReference type="ARBA" id="ARBA00023002"/>
    </source>
</evidence>
<dbReference type="EC" id="1.4.3.5" evidence="6"/>
<evidence type="ECO:0000259" key="11">
    <source>
        <dbReference type="Pfam" id="PF10590"/>
    </source>
</evidence>
<dbReference type="GO" id="GO:0004733">
    <property type="term" value="F:pyridoxamine phosphate oxidase activity"/>
    <property type="evidence" value="ECO:0007669"/>
    <property type="project" value="UniProtKB-EC"/>
</dbReference>
<evidence type="ECO:0000256" key="6">
    <source>
        <dbReference type="ARBA" id="ARBA00012801"/>
    </source>
</evidence>
<name>A0A6H5I7F5_9HYME</name>
<dbReference type="PANTHER" id="PTHR10851:SF4">
    <property type="entry name" value="PYRIDOXAL 5'-PHOSPHATE SYNTHASE"/>
    <property type="match status" value="1"/>
</dbReference>
<proteinExistence type="inferred from homology"/>
<comment type="pathway">
    <text evidence="4">Cofactor metabolism; pyridoxal 5'-phosphate salvage; pyridoxal 5'-phosphate from pyridoxine 5'-phosphate: step 1/1.</text>
</comment>
<dbReference type="PANTHER" id="PTHR10851">
    <property type="entry name" value="PYRIDOXINE-5-PHOSPHATE OXIDASE"/>
    <property type="match status" value="1"/>
</dbReference>
<comment type="function">
    <text evidence="2">Catalyzes the oxidation of either pyridoxine 5'-phosphate (PNP) or pyridoxamine 5'-phosphate (PMP) into pyridoxal 5'-phosphate (PLP).</text>
</comment>